<reference evidence="2" key="1">
    <citation type="submission" date="2016-11" db="EMBL/GenBank/DDBJ databases">
        <authorList>
            <person name="Shukria A."/>
            <person name="Stevens D.C."/>
        </authorList>
    </citation>
    <scope>NUCLEOTIDE SEQUENCE [LARGE SCALE GENOMIC DNA]</scope>
    <source>
        <strain evidence="2">Cbfe23</strain>
    </source>
</reference>
<evidence type="ECO:0000313" key="1">
    <source>
        <dbReference type="EMBL" id="OJH37653.1"/>
    </source>
</evidence>
<name>A0A1L9B606_9BACT</name>
<dbReference type="AlphaFoldDB" id="A0A1L9B606"/>
<dbReference type="EMBL" id="MPIN01000007">
    <property type="protein sequence ID" value="OJH37653.1"/>
    <property type="molecule type" value="Genomic_DNA"/>
</dbReference>
<reference evidence="1 2" key="2">
    <citation type="submission" date="2016-12" db="EMBL/GenBank/DDBJ databases">
        <title>Draft Genome Sequence of Cystobacter ferrugineus Strain Cbfe23.</title>
        <authorList>
            <person name="Akbar S."/>
            <person name="Dowd S.E."/>
            <person name="Stevens D.C."/>
        </authorList>
    </citation>
    <scope>NUCLEOTIDE SEQUENCE [LARGE SCALE GENOMIC DNA]</scope>
    <source>
        <strain evidence="1 2">Cbfe23</strain>
    </source>
</reference>
<dbReference type="Gene3D" id="1.10.1370.30">
    <property type="match status" value="1"/>
</dbReference>
<evidence type="ECO:0000313" key="2">
    <source>
        <dbReference type="Proteomes" id="UP000182229"/>
    </source>
</evidence>
<dbReference type="OrthoDB" id="5377911at2"/>
<dbReference type="SUPFAM" id="SSF55486">
    <property type="entry name" value="Metalloproteases ('zincins'), catalytic domain"/>
    <property type="match status" value="1"/>
</dbReference>
<dbReference type="STRING" id="83449.BON30_26020"/>
<gene>
    <name evidence="1" type="ORF">BON30_26020</name>
</gene>
<dbReference type="Proteomes" id="UP000182229">
    <property type="component" value="Unassembled WGS sequence"/>
</dbReference>
<proteinExistence type="predicted"/>
<comment type="caution">
    <text evidence="1">The sequence shown here is derived from an EMBL/GenBank/DDBJ whole genome shotgun (WGS) entry which is preliminary data.</text>
</comment>
<organism evidence="1 2">
    <name type="scientific">Cystobacter ferrugineus</name>
    <dbReference type="NCBI Taxonomy" id="83449"/>
    <lineage>
        <taxon>Bacteria</taxon>
        <taxon>Pseudomonadati</taxon>
        <taxon>Myxococcota</taxon>
        <taxon>Myxococcia</taxon>
        <taxon>Myxococcales</taxon>
        <taxon>Cystobacterineae</taxon>
        <taxon>Archangiaceae</taxon>
        <taxon>Cystobacter</taxon>
    </lineage>
</organism>
<keyword evidence="2" id="KW-1185">Reference proteome</keyword>
<dbReference type="RefSeq" id="WP_071901121.1">
    <property type="nucleotide sequence ID" value="NZ_MPIN01000007.1"/>
</dbReference>
<accession>A0A1L9B606</accession>
<sequence>MDRPLPLLRENLDDFLAALATSVWRSAAGRPQEFSLRELYEDSPEIASAEAFAAATEAVPKAQAKGDLLAVRRLRLLRDFIATQVEEALAAPEAEAIAQLETRSSIPVDDGVLSFGEVLGQIPHEGNRTRRAVLENAAGGFLWDNRGRYGARHEATFRVAEKLGAPSYLALREDVSGIALQPLAEAAAQTLRATEDAYRDVLSYVLKKVEPTLRPLPTGNARRHDLRAATQVPWMHAFFRREDGLPAVIRWLGEWGFHPSAEGRIRLDDETRPGKVARPITASVRVPHEVRLVLQPHAGLDALGSLLHEYGHALHHAHVSEQLPLELRRLGDASVTEGFATLFERLLMDEEWLKRYARLPTSPARDAARMAAFQALTVLRRHCARLGYELSLRTSGPSSERAEEYVDTQRQALFVEPHRGFFLFDVDPQLYVTRYLRGWALEARLTPSLTGRFNEDWWRNPSARQWLQGLFARGGTDDAETLSQEISGKKLALPEAGDRLVALLNR</sequence>
<protein>
    <submittedName>
        <fullName evidence="1">Peptidase M3</fullName>
    </submittedName>
</protein>